<comment type="function">
    <text evidence="1">Part of the ABC transporter complex MalEFGK involved in maltose/maltodextrin import. Probably responsible for the translocation of the substrate across the membrane.</text>
</comment>
<comment type="similarity">
    <text evidence="3">Belongs to the binding-protein-dependent transport system permease family. MalFG subfamily.</text>
</comment>
<organism evidence="13 14">
    <name type="scientific">Ancylobacter novellus</name>
    <name type="common">Thiobacillus novellus</name>
    <dbReference type="NCBI Taxonomy" id="921"/>
    <lineage>
        <taxon>Bacteria</taxon>
        <taxon>Pseudomonadati</taxon>
        <taxon>Pseudomonadota</taxon>
        <taxon>Alphaproteobacteria</taxon>
        <taxon>Hyphomicrobiales</taxon>
        <taxon>Xanthobacteraceae</taxon>
        <taxon>Ancylobacter</taxon>
    </lineage>
</organism>
<feature type="transmembrane region" description="Helical" evidence="11">
    <location>
        <begin position="126"/>
        <end position="147"/>
    </location>
</feature>
<evidence type="ECO:0000259" key="12">
    <source>
        <dbReference type="PROSITE" id="PS50928"/>
    </source>
</evidence>
<evidence type="ECO:0000256" key="10">
    <source>
        <dbReference type="ARBA" id="ARBA00041109"/>
    </source>
</evidence>
<name>A0A2W5QVE9_ANCNO</name>
<dbReference type="EMBL" id="QFQD01000057">
    <property type="protein sequence ID" value="PZQ80734.1"/>
    <property type="molecule type" value="Genomic_DNA"/>
</dbReference>
<evidence type="ECO:0000256" key="11">
    <source>
        <dbReference type="RuleBase" id="RU363032"/>
    </source>
</evidence>
<dbReference type="PANTHER" id="PTHR32243:SF50">
    <property type="entry name" value="MALTOSE_MALTODEXTRIN TRANSPORT SYSTEM PERMEASE PROTEIN MALG"/>
    <property type="match status" value="1"/>
</dbReference>
<dbReference type="GO" id="GO:0055085">
    <property type="term" value="P:transmembrane transport"/>
    <property type="evidence" value="ECO:0007669"/>
    <property type="project" value="InterPro"/>
</dbReference>
<evidence type="ECO:0000256" key="8">
    <source>
        <dbReference type="ARBA" id="ARBA00022989"/>
    </source>
</evidence>
<evidence type="ECO:0000313" key="13">
    <source>
        <dbReference type="EMBL" id="PZQ80734.1"/>
    </source>
</evidence>
<gene>
    <name evidence="13" type="ORF">DI549_15985</name>
</gene>
<reference evidence="13 14" key="1">
    <citation type="submission" date="2017-08" db="EMBL/GenBank/DDBJ databases">
        <title>Infants hospitalized years apart are colonized by the same room-sourced microbial strains.</title>
        <authorList>
            <person name="Brooks B."/>
            <person name="Olm M.R."/>
            <person name="Firek B.A."/>
            <person name="Baker R."/>
            <person name="Thomas B.C."/>
            <person name="Morowitz M.J."/>
            <person name="Banfield J.F."/>
        </authorList>
    </citation>
    <scope>NUCLEOTIDE SEQUENCE [LARGE SCALE GENOMIC DNA]</scope>
    <source>
        <strain evidence="13">S2_005_001_R2_27</strain>
    </source>
</reference>
<dbReference type="GO" id="GO:0005886">
    <property type="term" value="C:plasma membrane"/>
    <property type="evidence" value="ECO:0007669"/>
    <property type="project" value="UniProtKB-SubCell"/>
</dbReference>
<comment type="caution">
    <text evidence="13">The sequence shown here is derived from an EMBL/GenBank/DDBJ whole genome shotgun (WGS) entry which is preliminary data.</text>
</comment>
<keyword evidence="7 11" id="KW-0812">Transmembrane</keyword>
<keyword evidence="5" id="KW-1003">Cell membrane</keyword>
<dbReference type="AlphaFoldDB" id="A0A2W5QVE9"/>
<dbReference type="PANTHER" id="PTHR32243">
    <property type="entry name" value="MALTOSE TRANSPORT SYSTEM PERMEASE-RELATED"/>
    <property type="match status" value="1"/>
</dbReference>
<comment type="subcellular location">
    <subcellularLocation>
        <location evidence="2 11">Cell membrane</location>
        <topology evidence="2 11">Multi-pass membrane protein</topology>
    </subcellularLocation>
</comment>
<dbReference type="CDD" id="cd06261">
    <property type="entry name" value="TM_PBP2"/>
    <property type="match status" value="1"/>
</dbReference>
<feature type="transmembrane region" description="Helical" evidence="11">
    <location>
        <begin position="168"/>
        <end position="193"/>
    </location>
</feature>
<dbReference type="InterPro" id="IPR035906">
    <property type="entry name" value="MetI-like_sf"/>
</dbReference>
<protein>
    <recommendedName>
        <fullName evidence="10">Maltose/maltodextrin transport system permease protein MalG</fullName>
    </recommendedName>
</protein>
<evidence type="ECO:0000256" key="4">
    <source>
        <dbReference type="ARBA" id="ARBA00022448"/>
    </source>
</evidence>
<dbReference type="PROSITE" id="PS50928">
    <property type="entry name" value="ABC_TM1"/>
    <property type="match status" value="1"/>
</dbReference>
<evidence type="ECO:0000256" key="9">
    <source>
        <dbReference type="ARBA" id="ARBA00023136"/>
    </source>
</evidence>
<feature type="domain" description="ABC transmembrane type-1" evidence="12">
    <location>
        <begin position="56"/>
        <end position="248"/>
    </location>
</feature>
<dbReference type="InterPro" id="IPR000515">
    <property type="entry name" value="MetI-like"/>
</dbReference>
<dbReference type="SUPFAM" id="SSF161098">
    <property type="entry name" value="MetI-like"/>
    <property type="match status" value="1"/>
</dbReference>
<feature type="transmembrane region" description="Helical" evidence="11">
    <location>
        <begin position="230"/>
        <end position="248"/>
    </location>
</feature>
<dbReference type="Pfam" id="PF00528">
    <property type="entry name" value="BPD_transp_1"/>
    <property type="match status" value="1"/>
</dbReference>
<evidence type="ECO:0000256" key="1">
    <source>
        <dbReference type="ARBA" id="ARBA00002264"/>
    </source>
</evidence>
<keyword evidence="4 11" id="KW-0813">Transport</keyword>
<dbReference type="InterPro" id="IPR050901">
    <property type="entry name" value="BP-dep_ABC_trans_perm"/>
</dbReference>
<proteinExistence type="inferred from homology"/>
<keyword evidence="8 11" id="KW-1133">Transmembrane helix</keyword>
<feature type="transmembrane region" description="Helical" evidence="11">
    <location>
        <begin position="56"/>
        <end position="81"/>
    </location>
</feature>
<evidence type="ECO:0000256" key="3">
    <source>
        <dbReference type="ARBA" id="ARBA00009047"/>
    </source>
</evidence>
<evidence type="ECO:0000256" key="5">
    <source>
        <dbReference type="ARBA" id="ARBA00022475"/>
    </source>
</evidence>
<sequence length="263" mass="28651">MARRSLLCWGALLPLIALNLFPFAVVLDTIHRRGSDSDLVAFWIGMWHKTELGAALFNSLIVAVSTAFLSTLLALPTAYAFSRGRFRGRRAASQALLGSQMLAPLMLVLGLSQMVAAAGLTDTKLALIGIYSAFQLPFAIWMLRGYIDAIPLEMEEAARLDGASRVQILGRIVLPLSMPAIAVTATFAFITAFNEFVLALTLLRSSANFTLPVRVNALTAGRYAVEWPDVMAAVLVASLPVMLTFVWLQRYMMRGLRLSLGST</sequence>
<keyword evidence="9 11" id="KW-0472">Membrane</keyword>
<evidence type="ECO:0000256" key="7">
    <source>
        <dbReference type="ARBA" id="ARBA00022692"/>
    </source>
</evidence>
<evidence type="ECO:0000256" key="6">
    <source>
        <dbReference type="ARBA" id="ARBA00022597"/>
    </source>
</evidence>
<dbReference type="Proteomes" id="UP000248887">
    <property type="component" value="Unassembled WGS sequence"/>
</dbReference>
<keyword evidence="6" id="KW-0762">Sugar transport</keyword>
<accession>A0A2W5QVE9</accession>
<feature type="transmembrane region" description="Helical" evidence="11">
    <location>
        <begin position="102"/>
        <end position="120"/>
    </location>
</feature>
<dbReference type="Gene3D" id="1.10.3720.10">
    <property type="entry name" value="MetI-like"/>
    <property type="match status" value="1"/>
</dbReference>
<evidence type="ECO:0000313" key="14">
    <source>
        <dbReference type="Proteomes" id="UP000248887"/>
    </source>
</evidence>
<evidence type="ECO:0000256" key="2">
    <source>
        <dbReference type="ARBA" id="ARBA00004651"/>
    </source>
</evidence>